<keyword evidence="3" id="KW-1185">Reference proteome</keyword>
<keyword evidence="1" id="KW-0732">Signal</keyword>
<accession>A0A1T0AXN4</accession>
<reference evidence="2 3" key="1">
    <citation type="submission" date="2017-02" db="EMBL/GenBank/DDBJ databases">
        <title>Draft genome sequence of Haemophilus felis CCUG 31170 type strain.</title>
        <authorList>
            <person name="Engstrom-Jakobsson H."/>
            <person name="Salva-Serra F."/>
            <person name="Thorell K."/>
            <person name="Gonzales-Siles L."/>
            <person name="Karlsson R."/>
            <person name="Boulund F."/>
            <person name="Engstrand L."/>
            <person name="Kristiansson E."/>
            <person name="Moore E."/>
        </authorList>
    </citation>
    <scope>NUCLEOTIDE SEQUENCE [LARGE SCALE GENOMIC DNA]</scope>
    <source>
        <strain evidence="2 3">CCUG 31170</strain>
    </source>
</reference>
<comment type="caution">
    <text evidence="2">The sequence shown here is derived from an EMBL/GenBank/DDBJ whole genome shotgun (WGS) entry which is preliminary data.</text>
</comment>
<gene>
    <name evidence="2" type="ORF">B0188_07940</name>
</gene>
<dbReference type="Proteomes" id="UP000190023">
    <property type="component" value="Unassembled WGS sequence"/>
</dbReference>
<organism evidence="2 3">
    <name type="scientific">[Haemophilus] felis</name>
    <dbReference type="NCBI Taxonomy" id="123822"/>
    <lineage>
        <taxon>Bacteria</taxon>
        <taxon>Pseudomonadati</taxon>
        <taxon>Pseudomonadota</taxon>
        <taxon>Gammaproteobacteria</taxon>
        <taxon>Pasteurellales</taxon>
        <taxon>Pasteurellaceae</taxon>
    </lineage>
</organism>
<feature type="signal peptide" evidence="1">
    <location>
        <begin position="1"/>
        <end position="20"/>
    </location>
</feature>
<dbReference type="STRING" id="123822.B0188_07940"/>
<dbReference type="AlphaFoldDB" id="A0A1T0AXN4"/>
<sequence>MKKLMSLGLVMLSLSASATAADKNLDLTLPASARLPSAAISTRDNGVVKRFIPSNVLSRSAKTHAWCIDFHALPAKERNAVKLVIRSPGKLDVNLHDATIEKSADGSINKLMFNVNKSEIINGYYEICWQSNSFDEPLGTYHIDAYFNELIFEGLYLKLVK</sequence>
<feature type="chain" id="PRO_5013318216" evidence="1">
    <location>
        <begin position="21"/>
        <end position="161"/>
    </location>
</feature>
<evidence type="ECO:0000313" key="2">
    <source>
        <dbReference type="EMBL" id="OOS02713.1"/>
    </source>
</evidence>
<dbReference type="EMBL" id="MUYB01000031">
    <property type="protein sequence ID" value="OOS02713.1"/>
    <property type="molecule type" value="Genomic_DNA"/>
</dbReference>
<protein>
    <submittedName>
        <fullName evidence="2">Uncharacterized protein</fullName>
    </submittedName>
</protein>
<proteinExistence type="predicted"/>
<evidence type="ECO:0000256" key="1">
    <source>
        <dbReference type="SAM" id="SignalP"/>
    </source>
</evidence>
<evidence type="ECO:0000313" key="3">
    <source>
        <dbReference type="Proteomes" id="UP000190023"/>
    </source>
</evidence>
<name>A0A1T0AXN4_9PAST</name>
<dbReference type="OrthoDB" id="8613971at2"/>